<sequence length="57" mass="6491">MWDHLKYQTEYSVFAGGSKVGECDDLTIHRDAANWWCNCTSGAANWSNPRHKAYAAR</sequence>
<protein>
    <submittedName>
        <fullName evidence="1">Uncharacterized protein</fullName>
    </submittedName>
</protein>
<comment type="caution">
    <text evidence="1">The sequence shown here is derived from an EMBL/GenBank/DDBJ whole genome shotgun (WGS) entry which is preliminary data.</text>
</comment>
<reference evidence="1 2" key="1">
    <citation type="submission" date="2007-11" db="EMBL/GenBank/DDBJ databases">
        <authorList>
            <person name="Wagner-Dobler I."/>
            <person name="Ferriera S."/>
            <person name="Johnson J."/>
            <person name="Kravitz S."/>
            <person name="Beeson K."/>
            <person name="Sutton G."/>
            <person name="Rogers Y.-H."/>
            <person name="Friedman R."/>
            <person name="Frazier M."/>
            <person name="Venter J.C."/>
        </authorList>
    </citation>
    <scope>NUCLEOTIDE SEQUENCE [LARGE SCALE GENOMIC DNA]</scope>
    <source>
        <strain evidence="1 2">HEL-45</strain>
    </source>
</reference>
<dbReference type="Proteomes" id="UP000003257">
    <property type="component" value="Unassembled WGS sequence"/>
</dbReference>
<dbReference type="EMBL" id="ABID01000001">
    <property type="protein sequence ID" value="EDQ06575.1"/>
    <property type="molecule type" value="Genomic_DNA"/>
</dbReference>
<gene>
    <name evidence="1" type="ORF">OIHEL45_07155</name>
</gene>
<evidence type="ECO:0000313" key="1">
    <source>
        <dbReference type="EMBL" id="EDQ06575.1"/>
    </source>
</evidence>
<keyword evidence="2" id="KW-1185">Reference proteome</keyword>
<proteinExistence type="predicted"/>
<evidence type="ECO:0000313" key="2">
    <source>
        <dbReference type="Proteomes" id="UP000003257"/>
    </source>
</evidence>
<accession>A0ABM9XAP4</accession>
<name>A0ABM9XAP4_9RHOB</name>
<organism evidence="1 2">
    <name type="scientific">Sulfitobacter indolifex HEL-45</name>
    <dbReference type="NCBI Taxonomy" id="391624"/>
    <lineage>
        <taxon>Bacteria</taxon>
        <taxon>Pseudomonadati</taxon>
        <taxon>Pseudomonadota</taxon>
        <taxon>Alphaproteobacteria</taxon>
        <taxon>Rhodobacterales</taxon>
        <taxon>Roseobacteraceae</taxon>
        <taxon>Sulfitobacter</taxon>
    </lineage>
</organism>